<dbReference type="KEGG" id="lyj:FKV23_09855"/>
<dbReference type="CDD" id="cd02247">
    <property type="entry name" value="cupin_pirin_C"/>
    <property type="match status" value="1"/>
</dbReference>
<comment type="similarity">
    <text evidence="1 3">Belongs to the pirin family.</text>
</comment>
<dbReference type="RefSeq" id="WP_141623694.1">
    <property type="nucleotide sequence ID" value="NZ_CP041242.1"/>
</dbReference>
<accession>A0A514BTJ8</accession>
<dbReference type="Gene3D" id="2.60.120.10">
    <property type="entry name" value="Jelly Rolls"/>
    <property type="match status" value="2"/>
</dbReference>
<dbReference type="GO" id="GO:0046872">
    <property type="term" value="F:metal ion binding"/>
    <property type="evidence" value="ECO:0007669"/>
    <property type="project" value="UniProtKB-KW"/>
</dbReference>
<sequence length="304" mass="32886">MKKVLGTYSAPHPHWVGDGFPVRSLFSYNSHGRHLSPFLLLDYAGPANFEPGTRRRGVGEHPHRGFETVTIVYQGEVDHRDSTGAGGHIGPGDVQWMTAASGIVHEEFHSEAFTRRGGTLEMVQLWVNLPARDKMAEPGYQTLLDADIPSVPLADEAGRVRVIAGEFEGHRGPARTFTPMNVWDLRLNQGGHARFSLPAGHTLALVVLRGTVLVNGSAVAREAQMLVFDRDGSEIDVVANNEATLLLLGGEPIEEPIVGYGPFVMNTQTEISQAIADYEGGRFDQVGGPSKSNTIPTQRPGPPA</sequence>
<feature type="domain" description="Pirin C-terminal" evidence="6">
    <location>
        <begin position="182"/>
        <end position="284"/>
    </location>
</feature>
<feature type="binding site" evidence="2">
    <location>
        <position position="61"/>
    </location>
    <ligand>
        <name>Fe cation</name>
        <dbReference type="ChEBI" id="CHEBI:24875"/>
    </ligand>
</feature>
<dbReference type="Pfam" id="PF02678">
    <property type="entry name" value="Pirin"/>
    <property type="match status" value="1"/>
</dbReference>
<comment type="cofactor">
    <cofactor evidence="2">
        <name>Fe cation</name>
        <dbReference type="ChEBI" id="CHEBI:24875"/>
    </cofactor>
    <text evidence="2">Binds 1 Fe cation per subunit.</text>
</comment>
<keyword evidence="8" id="KW-1185">Reference proteome</keyword>
<dbReference type="InterPro" id="IPR003829">
    <property type="entry name" value="Pirin_N_dom"/>
</dbReference>
<evidence type="ECO:0000256" key="4">
    <source>
        <dbReference type="SAM" id="MobiDB-lite"/>
    </source>
</evidence>
<keyword evidence="2" id="KW-0408">Iron</keyword>
<feature type="binding site" evidence="2">
    <location>
        <position position="63"/>
    </location>
    <ligand>
        <name>Fe cation</name>
        <dbReference type="ChEBI" id="CHEBI:24875"/>
    </ligand>
</feature>
<dbReference type="OrthoDB" id="9780903at2"/>
<gene>
    <name evidence="7" type="ORF">FKV23_09855</name>
</gene>
<feature type="binding site" evidence="2">
    <location>
        <position position="107"/>
    </location>
    <ligand>
        <name>Fe cation</name>
        <dbReference type="ChEBI" id="CHEBI:24875"/>
    </ligand>
</feature>
<evidence type="ECO:0000313" key="8">
    <source>
        <dbReference type="Proteomes" id="UP000317199"/>
    </source>
</evidence>
<evidence type="ECO:0000259" key="6">
    <source>
        <dbReference type="Pfam" id="PF05726"/>
    </source>
</evidence>
<dbReference type="InterPro" id="IPR008778">
    <property type="entry name" value="Pirin_C_dom"/>
</dbReference>
<evidence type="ECO:0000259" key="5">
    <source>
        <dbReference type="Pfam" id="PF02678"/>
    </source>
</evidence>
<dbReference type="EMBL" id="CP041242">
    <property type="protein sequence ID" value="QDH70359.1"/>
    <property type="molecule type" value="Genomic_DNA"/>
</dbReference>
<dbReference type="InterPro" id="IPR011051">
    <property type="entry name" value="RmlC_Cupin_sf"/>
</dbReference>
<protein>
    <submittedName>
        <fullName evidence="7">Pirin family protein</fullName>
    </submittedName>
</protein>
<name>A0A514BTJ8_9GAMM</name>
<organism evidence="7 8">
    <name type="scientific">Marilutibacter alkalisoli</name>
    <dbReference type="NCBI Taxonomy" id="2591633"/>
    <lineage>
        <taxon>Bacteria</taxon>
        <taxon>Pseudomonadati</taxon>
        <taxon>Pseudomonadota</taxon>
        <taxon>Gammaproteobacteria</taxon>
        <taxon>Lysobacterales</taxon>
        <taxon>Lysobacteraceae</taxon>
        <taxon>Marilutibacter</taxon>
    </lineage>
</organism>
<evidence type="ECO:0000256" key="2">
    <source>
        <dbReference type="PIRSR" id="PIRSR006232-1"/>
    </source>
</evidence>
<dbReference type="PIRSF" id="PIRSF006232">
    <property type="entry name" value="Pirin"/>
    <property type="match status" value="1"/>
</dbReference>
<dbReference type="Pfam" id="PF05726">
    <property type="entry name" value="Pirin_C"/>
    <property type="match status" value="1"/>
</dbReference>
<dbReference type="Proteomes" id="UP000317199">
    <property type="component" value="Chromosome"/>
</dbReference>
<dbReference type="InterPro" id="IPR014710">
    <property type="entry name" value="RmlC-like_jellyroll"/>
</dbReference>
<evidence type="ECO:0000256" key="3">
    <source>
        <dbReference type="RuleBase" id="RU003457"/>
    </source>
</evidence>
<reference evidence="7 8" key="1">
    <citation type="submission" date="2019-06" db="EMBL/GenBank/DDBJ databases">
        <title>Lysobacter alkalisoli sp. nov. isolated from saline-alkali soil.</title>
        <authorList>
            <person name="Sun J.-Q."/>
            <person name="Xu L."/>
        </authorList>
    </citation>
    <scope>NUCLEOTIDE SEQUENCE [LARGE SCALE GENOMIC DNA]</scope>
    <source>
        <strain evidence="7 8">SJ-36</strain>
    </source>
</reference>
<evidence type="ECO:0000256" key="1">
    <source>
        <dbReference type="ARBA" id="ARBA00008416"/>
    </source>
</evidence>
<feature type="region of interest" description="Disordered" evidence="4">
    <location>
        <begin position="282"/>
        <end position="304"/>
    </location>
</feature>
<dbReference type="PANTHER" id="PTHR43594:SF1">
    <property type="entry name" value="QUERCETIN 2,3-DIOXYGENASE PA2418-RELATED"/>
    <property type="match status" value="1"/>
</dbReference>
<keyword evidence="2" id="KW-0479">Metal-binding</keyword>
<feature type="binding site" evidence="2">
    <location>
        <position position="105"/>
    </location>
    <ligand>
        <name>Fe cation</name>
        <dbReference type="ChEBI" id="CHEBI:24875"/>
    </ligand>
</feature>
<dbReference type="InterPro" id="IPR053186">
    <property type="entry name" value="QDO-related"/>
</dbReference>
<dbReference type="SUPFAM" id="SSF51182">
    <property type="entry name" value="RmlC-like cupins"/>
    <property type="match status" value="1"/>
</dbReference>
<proteinExistence type="inferred from homology"/>
<dbReference type="AlphaFoldDB" id="A0A514BTJ8"/>
<dbReference type="PANTHER" id="PTHR43594">
    <property type="entry name" value="QUERCETIN 2,3-DIOXYGENASE"/>
    <property type="match status" value="1"/>
</dbReference>
<evidence type="ECO:0000313" key="7">
    <source>
        <dbReference type="EMBL" id="QDH70359.1"/>
    </source>
</evidence>
<feature type="domain" description="Pirin N-terminal" evidence="5">
    <location>
        <begin position="21"/>
        <end position="127"/>
    </location>
</feature>
<dbReference type="InterPro" id="IPR012093">
    <property type="entry name" value="Pirin"/>
</dbReference>
<dbReference type="CDD" id="cd02909">
    <property type="entry name" value="cupin_pirin_N"/>
    <property type="match status" value="1"/>
</dbReference>